<sequence length="264" mass="29352">MPYIKVQGKNIFYRQNDKAISHRPTILFVHGAGGTGEKWTNQLSGIKDYHLIALDLPGHGRSEGEAINSIQSYKESIWEFAQAMKLKSFVITGHSMGGAIAMQFALDYPDWLKGLIIVDSGGRLRVNPVTLESLSRGEHPLESIQFSYSLKAASKTLEDAAEEMKAVSTQVLLADFQACNNFNVIDSVQRINLPTLVICGQEDRMTPVKYSEYLAQKIPQASLMLIPDAGHMSMIEQPGAVNKAIMEFMMHSLKPAKRWGRVKV</sequence>
<reference evidence="2 3" key="1">
    <citation type="journal article" date="2020" name="Biotechnol. Biofuels">
        <title>New insights from the biogas microbiome by comprehensive genome-resolved metagenomics of nearly 1600 species originating from multiple anaerobic digesters.</title>
        <authorList>
            <person name="Campanaro S."/>
            <person name="Treu L."/>
            <person name="Rodriguez-R L.M."/>
            <person name="Kovalovszki A."/>
            <person name="Ziels R.M."/>
            <person name="Maus I."/>
            <person name="Zhu X."/>
            <person name="Kougias P.G."/>
            <person name="Basile A."/>
            <person name="Luo G."/>
            <person name="Schluter A."/>
            <person name="Konstantinidis K.T."/>
            <person name="Angelidaki I."/>
        </authorList>
    </citation>
    <scope>NUCLEOTIDE SEQUENCE [LARGE SCALE GENOMIC DNA]</scope>
    <source>
        <strain evidence="2">AS05jafATM_4</strain>
    </source>
</reference>
<dbReference type="Pfam" id="PF12697">
    <property type="entry name" value="Abhydrolase_6"/>
    <property type="match status" value="1"/>
</dbReference>
<dbReference type="PANTHER" id="PTHR43798">
    <property type="entry name" value="MONOACYLGLYCEROL LIPASE"/>
    <property type="match status" value="1"/>
</dbReference>
<dbReference type="Gene3D" id="3.40.50.1820">
    <property type="entry name" value="alpha/beta hydrolase"/>
    <property type="match status" value="1"/>
</dbReference>
<dbReference type="InterPro" id="IPR050266">
    <property type="entry name" value="AB_hydrolase_sf"/>
</dbReference>
<dbReference type="SUPFAM" id="SSF53474">
    <property type="entry name" value="alpha/beta-Hydrolases"/>
    <property type="match status" value="1"/>
</dbReference>
<dbReference type="PANTHER" id="PTHR43798:SF33">
    <property type="entry name" value="HYDROLASE, PUTATIVE (AFU_ORTHOLOGUE AFUA_2G14860)-RELATED"/>
    <property type="match status" value="1"/>
</dbReference>
<protein>
    <submittedName>
        <fullName evidence="2">Alpha/beta hydrolase</fullName>
    </submittedName>
</protein>
<evidence type="ECO:0000313" key="3">
    <source>
        <dbReference type="Proteomes" id="UP000553059"/>
    </source>
</evidence>
<accession>A0A7C7DBP4</accession>
<gene>
    <name evidence="2" type="ORF">GX523_16015</name>
</gene>
<dbReference type="Proteomes" id="UP000553059">
    <property type="component" value="Unassembled WGS sequence"/>
</dbReference>
<name>A0A7C7DBP4_9FIRM</name>
<keyword evidence="2" id="KW-0378">Hydrolase</keyword>
<dbReference type="PRINTS" id="PR00111">
    <property type="entry name" value="ABHYDROLASE"/>
</dbReference>
<dbReference type="GO" id="GO:0016787">
    <property type="term" value="F:hydrolase activity"/>
    <property type="evidence" value="ECO:0007669"/>
    <property type="project" value="UniProtKB-KW"/>
</dbReference>
<dbReference type="GO" id="GO:0016020">
    <property type="term" value="C:membrane"/>
    <property type="evidence" value="ECO:0007669"/>
    <property type="project" value="TreeGrafter"/>
</dbReference>
<dbReference type="EMBL" id="DUTF01000348">
    <property type="protein sequence ID" value="HHY28219.1"/>
    <property type="molecule type" value="Genomic_DNA"/>
</dbReference>
<organism evidence="2 3">
    <name type="scientific">Desulfitobacterium dehalogenans</name>
    <dbReference type="NCBI Taxonomy" id="36854"/>
    <lineage>
        <taxon>Bacteria</taxon>
        <taxon>Bacillati</taxon>
        <taxon>Bacillota</taxon>
        <taxon>Clostridia</taxon>
        <taxon>Eubacteriales</taxon>
        <taxon>Desulfitobacteriaceae</taxon>
        <taxon>Desulfitobacterium</taxon>
    </lineage>
</organism>
<dbReference type="InterPro" id="IPR029058">
    <property type="entry name" value="AB_hydrolase_fold"/>
</dbReference>
<dbReference type="AlphaFoldDB" id="A0A7C7DBP4"/>
<proteinExistence type="predicted"/>
<comment type="caution">
    <text evidence="2">The sequence shown here is derived from an EMBL/GenBank/DDBJ whole genome shotgun (WGS) entry which is preliminary data.</text>
</comment>
<evidence type="ECO:0000313" key="2">
    <source>
        <dbReference type="EMBL" id="HHY28219.1"/>
    </source>
</evidence>
<feature type="domain" description="AB hydrolase-1" evidence="1">
    <location>
        <begin position="26"/>
        <end position="243"/>
    </location>
</feature>
<dbReference type="InterPro" id="IPR000073">
    <property type="entry name" value="AB_hydrolase_1"/>
</dbReference>
<evidence type="ECO:0000259" key="1">
    <source>
        <dbReference type="Pfam" id="PF12697"/>
    </source>
</evidence>